<dbReference type="Gene3D" id="1.10.1660.10">
    <property type="match status" value="2"/>
</dbReference>
<dbReference type="Pfam" id="PF13411">
    <property type="entry name" value="MerR_1"/>
    <property type="match status" value="1"/>
</dbReference>
<keyword evidence="7" id="KW-1185">Reference proteome</keyword>
<reference evidence="6 7" key="1">
    <citation type="submission" date="2015-01" db="EMBL/GenBank/DDBJ databases">
        <title>Draft genome sequence of Leucobacter komagatae strain VKM ST2845.</title>
        <authorList>
            <person name="Karlyshev A.V."/>
            <person name="Kudryashova E.B."/>
        </authorList>
    </citation>
    <scope>NUCLEOTIDE SEQUENCE [LARGE SCALE GENOMIC DNA]</scope>
    <source>
        <strain evidence="6 7">VKM ST2845</strain>
    </source>
</reference>
<dbReference type="PANTHER" id="PTHR30204:SF69">
    <property type="entry name" value="MERR-FAMILY TRANSCRIPTIONAL REGULATOR"/>
    <property type="match status" value="1"/>
</dbReference>
<keyword evidence="1" id="KW-0678">Repressor</keyword>
<comment type="caution">
    <text evidence="6">The sequence shown here is derived from an EMBL/GenBank/DDBJ whole genome shotgun (WGS) entry which is preliminary data.</text>
</comment>
<evidence type="ECO:0000256" key="4">
    <source>
        <dbReference type="ARBA" id="ARBA00023163"/>
    </source>
</evidence>
<dbReference type="OrthoDB" id="9802039at2"/>
<keyword evidence="4" id="KW-0804">Transcription</keyword>
<evidence type="ECO:0000313" key="7">
    <source>
        <dbReference type="Proteomes" id="UP000032120"/>
    </source>
</evidence>
<evidence type="ECO:0000313" key="6">
    <source>
        <dbReference type="EMBL" id="KIP53258.1"/>
    </source>
</evidence>
<keyword evidence="2" id="KW-0805">Transcription regulation</keyword>
<dbReference type="Pfam" id="PF00376">
    <property type="entry name" value="MerR"/>
    <property type="match status" value="1"/>
</dbReference>
<dbReference type="PROSITE" id="PS00552">
    <property type="entry name" value="HTH_MERR_1"/>
    <property type="match status" value="1"/>
</dbReference>
<protein>
    <submittedName>
        <fullName evidence="6">MerR family transcriptional regulator</fullName>
    </submittedName>
</protein>
<dbReference type="InterPro" id="IPR000551">
    <property type="entry name" value="MerR-type_HTH_dom"/>
</dbReference>
<dbReference type="AlphaFoldDB" id="A0A0D0IUK4"/>
<dbReference type="SMART" id="SM00422">
    <property type="entry name" value="HTH_MERR"/>
    <property type="match status" value="2"/>
</dbReference>
<dbReference type="PROSITE" id="PS50937">
    <property type="entry name" value="HTH_MERR_2"/>
    <property type="match status" value="2"/>
</dbReference>
<feature type="domain" description="HTH merR-type" evidence="5">
    <location>
        <begin position="3"/>
        <end position="43"/>
    </location>
</feature>
<gene>
    <name evidence="6" type="ORF">SD72_03055</name>
</gene>
<organism evidence="6 7">
    <name type="scientific">Leucobacter komagatae</name>
    <dbReference type="NCBI Taxonomy" id="55969"/>
    <lineage>
        <taxon>Bacteria</taxon>
        <taxon>Bacillati</taxon>
        <taxon>Actinomycetota</taxon>
        <taxon>Actinomycetes</taxon>
        <taxon>Micrococcales</taxon>
        <taxon>Microbacteriaceae</taxon>
        <taxon>Leucobacter</taxon>
    </lineage>
</organism>
<dbReference type="GO" id="GO:0003677">
    <property type="term" value="F:DNA binding"/>
    <property type="evidence" value="ECO:0007669"/>
    <property type="project" value="UniProtKB-KW"/>
</dbReference>
<proteinExistence type="predicted"/>
<dbReference type="EMBL" id="JXSQ01000003">
    <property type="protein sequence ID" value="KIP53258.1"/>
    <property type="molecule type" value="Genomic_DNA"/>
</dbReference>
<sequence length="248" mass="26809">MDTLRPADLARDHGLSTQAVRNYERDGCLPPAERTASGYRIYTGLHALALRAFLALVAGFGHAEASRIMRAVHRGDIDQALDAVAAGYERLRGDRTTLLDVRAAVDHIALAAAVGGEKLPGAELGAAPATGRLLSIGEVARMLGVSPATLRTWERVGILRPKRDPATRYRVFGAADQRDARLASLLRRGGYPLAQIRAAVTQIRDAGGTHELLRTMLDWHERLNETGLLMLRASGALAAYLHAVRRGE</sequence>
<evidence type="ECO:0000256" key="2">
    <source>
        <dbReference type="ARBA" id="ARBA00023015"/>
    </source>
</evidence>
<dbReference type="Proteomes" id="UP000032120">
    <property type="component" value="Unassembled WGS sequence"/>
</dbReference>
<dbReference type="InterPro" id="IPR047057">
    <property type="entry name" value="MerR_fam"/>
</dbReference>
<evidence type="ECO:0000256" key="3">
    <source>
        <dbReference type="ARBA" id="ARBA00023125"/>
    </source>
</evidence>
<dbReference type="SUPFAM" id="SSF46955">
    <property type="entry name" value="Putative DNA-binding domain"/>
    <property type="match status" value="2"/>
</dbReference>
<dbReference type="RefSeq" id="WP_042542980.1">
    <property type="nucleotide sequence ID" value="NZ_JXSQ01000003.1"/>
</dbReference>
<dbReference type="GO" id="GO:0003700">
    <property type="term" value="F:DNA-binding transcription factor activity"/>
    <property type="evidence" value="ECO:0007669"/>
    <property type="project" value="InterPro"/>
</dbReference>
<evidence type="ECO:0000256" key="1">
    <source>
        <dbReference type="ARBA" id="ARBA00022491"/>
    </source>
</evidence>
<feature type="domain" description="HTH merR-type" evidence="5">
    <location>
        <begin position="133"/>
        <end position="202"/>
    </location>
</feature>
<name>A0A0D0IUK4_9MICO</name>
<evidence type="ECO:0000259" key="5">
    <source>
        <dbReference type="PROSITE" id="PS50937"/>
    </source>
</evidence>
<dbReference type="PANTHER" id="PTHR30204">
    <property type="entry name" value="REDOX-CYCLING DRUG-SENSING TRANSCRIPTIONAL ACTIVATOR SOXR"/>
    <property type="match status" value="1"/>
</dbReference>
<dbReference type="InterPro" id="IPR009061">
    <property type="entry name" value="DNA-bd_dom_put_sf"/>
</dbReference>
<keyword evidence="3" id="KW-0238">DNA-binding</keyword>
<accession>A0A0D0IUK4</accession>